<dbReference type="CDD" id="cd07079">
    <property type="entry name" value="ALDH_F18-19_ProA-GPR"/>
    <property type="match status" value="1"/>
</dbReference>
<evidence type="ECO:0000313" key="9">
    <source>
        <dbReference type="EMBL" id="STX09864.1"/>
    </source>
</evidence>
<dbReference type="InterPro" id="IPR012134">
    <property type="entry name" value="Glu-5-SA_DH"/>
</dbReference>
<dbReference type="UniPathway" id="UPA00098">
    <property type="reaction ID" value="UER00360"/>
</dbReference>
<comment type="subcellular location">
    <subcellularLocation>
        <location evidence="7">Cytoplasm</location>
    </subcellularLocation>
</comment>
<dbReference type="EC" id="1.2.1.41" evidence="7"/>
<comment type="similarity">
    <text evidence="7">Belongs to the gamma-glutamyl phosphate reductase family.</text>
</comment>
<evidence type="ECO:0000256" key="2">
    <source>
        <dbReference type="ARBA" id="ARBA00022605"/>
    </source>
</evidence>
<dbReference type="InterPro" id="IPR016163">
    <property type="entry name" value="Ald_DH_C"/>
</dbReference>
<dbReference type="InterPro" id="IPR016161">
    <property type="entry name" value="Ald_DH/histidinol_DH"/>
</dbReference>
<evidence type="ECO:0000313" key="11">
    <source>
        <dbReference type="Proteomes" id="UP000254330"/>
    </source>
</evidence>
<dbReference type="Gene3D" id="3.40.605.10">
    <property type="entry name" value="Aldehyde Dehydrogenase, Chain A, domain 1"/>
    <property type="match status" value="1"/>
</dbReference>
<dbReference type="GO" id="GO:0055129">
    <property type="term" value="P:L-proline biosynthetic process"/>
    <property type="evidence" value="ECO:0007669"/>
    <property type="project" value="UniProtKB-UniRule"/>
</dbReference>
<dbReference type="SUPFAM" id="SSF53720">
    <property type="entry name" value="ALDH-like"/>
    <property type="match status" value="1"/>
</dbReference>
<name>A0A8B4QB05_9BACL</name>
<dbReference type="Proteomes" id="UP000254330">
    <property type="component" value="Unassembled WGS sequence"/>
</dbReference>
<comment type="caution">
    <text evidence="9">The sequence shown here is derived from an EMBL/GenBank/DDBJ whole genome shotgun (WGS) entry which is preliminary data.</text>
</comment>
<keyword evidence="3 7" id="KW-0641">Proline biosynthesis</keyword>
<dbReference type="Gene3D" id="3.40.309.10">
    <property type="entry name" value="Aldehyde Dehydrogenase, Chain A, domain 2"/>
    <property type="match status" value="1"/>
</dbReference>
<evidence type="ECO:0000256" key="4">
    <source>
        <dbReference type="ARBA" id="ARBA00022857"/>
    </source>
</evidence>
<feature type="domain" description="Aldehyde dehydrogenase" evidence="8">
    <location>
        <begin position="19"/>
        <end position="273"/>
    </location>
</feature>
<organism evidence="9 11">
    <name type="scientific">Kurthia zopfii</name>
    <dbReference type="NCBI Taxonomy" id="1650"/>
    <lineage>
        <taxon>Bacteria</taxon>
        <taxon>Bacillati</taxon>
        <taxon>Bacillota</taxon>
        <taxon>Bacilli</taxon>
        <taxon>Bacillales</taxon>
        <taxon>Caryophanaceae</taxon>
        <taxon>Kurthia</taxon>
    </lineage>
</organism>
<comment type="catalytic activity">
    <reaction evidence="6 7">
        <text>L-glutamate 5-semialdehyde + phosphate + NADP(+) = L-glutamyl 5-phosphate + NADPH + H(+)</text>
        <dbReference type="Rhea" id="RHEA:19541"/>
        <dbReference type="ChEBI" id="CHEBI:15378"/>
        <dbReference type="ChEBI" id="CHEBI:43474"/>
        <dbReference type="ChEBI" id="CHEBI:57783"/>
        <dbReference type="ChEBI" id="CHEBI:58066"/>
        <dbReference type="ChEBI" id="CHEBI:58274"/>
        <dbReference type="ChEBI" id="CHEBI:58349"/>
        <dbReference type="EC" id="1.2.1.41"/>
    </reaction>
</comment>
<sequence>MSEVLIKAKKAKEISYQLISKTTDEKNKALFAIAHQLLEDEKDILAENAKDLQLGMEKGLDSSVLDRIKLDSQRLKTIHHAVLDLIELNDPIGEKLDVIQKENGLEIIKKRVPLGVIGIIYEARPNVTVDAASLTLKTGNAVILRGSSSAKYSNSVLVKSIQKALRTTTIPPEAVQLIEDTSRETASELFVLKEYLDVLIPRGSKALIDTVVANATVPVLETGAGNCHIFIDESADLVMAKNIVKNAKTQRTSVCNATESLLIHSNWYEKYGTQFIPYLIGEGIQLIVDDEISQAFPELQVATVEDWATEYLAMTLSVKLVQDLSDSIEHINKYGTNHSEAIITKDENNAQIFQTKVDAAAVYHNASTRFTDGFEFGYSAEIGISTQKLHARGPMGLEALSSTKYVINGSGQIRK</sequence>
<protein>
    <recommendedName>
        <fullName evidence="7">Gamma-glutamyl phosphate reductase</fullName>
        <shortName evidence="7">GPR</shortName>
        <ecNumber evidence="7">1.2.1.41</ecNumber>
    </recommendedName>
    <alternativeName>
        <fullName evidence="7">Glutamate-5-semialdehyde dehydrogenase</fullName>
    </alternativeName>
    <alternativeName>
        <fullName evidence="7">Glutamyl-gamma-semialdehyde dehydrogenase</fullName>
        <shortName evidence="7">GSA dehydrogenase</shortName>
    </alternativeName>
</protein>
<comment type="pathway">
    <text evidence="1 7">Amino-acid biosynthesis; L-proline biosynthesis; L-glutamate 5-semialdehyde from L-glutamate: step 2/2.</text>
</comment>
<evidence type="ECO:0000313" key="10">
    <source>
        <dbReference type="EMBL" id="TDR41359.1"/>
    </source>
</evidence>
<dbReference type="PANTHER" id="PTHR11063">
    <property type="entry name" value="GLUTAMATE SEMIALDEHYDE DEHYDROGENASE"/>
    <property type="match status" value="1"/>
</dbReference>
<dbReference type="Proteomes" id="UP000294641">
    <property type="component" value="Unassembled WGS sequence"/>
</dbReference>
<evidence type="ECO:0000256" key="7">
    <source>
        <dbReference type="HAMAP-Rule" id="MF_00412"/>
    </source>
</evidence>
<evidence type="ECO:0000256" key="3">
    <source>
        <dbReference type="ARBA" id="ARBA00022650"/>
    </source>
</evidence>
<dbReference type="PIRSF" id="PIRSF000151">
    <property type="entry name" value="GPR"/>
    <property type="match status" value="1"/>
</dbReference>
<dbReference type="NCBIfam" id="TIGR00407">
    <property type="entry name" value="proA"/>
    <property type="match status" value="1"/>
</dbReference>
<dbReference type="InterPro" id="IPR000965">
    <property type="entry name" value="GPR_dom"/>
</dbReference>
<dbReference type="NCBIfam" id="NF001221">
    <property type="entry name" value="PRK00197.1"/>
    <property type="match status" value="1"/>
</dbReference>
<dbReference type="EMBL" id="UGNP01000001">
    <property type="protein sequence ID" value="STX09864.1"/>
    <property type="molecule type" value="Genomic_DNA"/>
</dbReference>
<dbReference type="GO" id="GO:0004350">
    <property type="term" value="F:glutamate-5-semialdehyde dehydrogenase activity"/>
    <property type="evidence" value="ECO:0007669"/>
    <property type="project" value="UniProtKB-UniRule"/>
</dbReference>
<keyword evidence="7" id="KW-0963">Cytoplasm</keyword>
<keyword evidence="4 7" id="KW-0521">NADP</keyword>
<dbReference type="AlphaFoldDB" id="A0A8B4QB05"/>
<dbReference type="RefSeq" id="WP_126343896.1">
    <property type="nucleotide sequence ID" value="NZ_BJUE01000003.1"/>
</dbReference>
<evidence type="ECO:0000259" key="8">
    <source>
        <dbReference type="Pfam" id="PF00171"/>
    </source>
</evidence>
<reference evidence="10 12" key="2">
    <citation type="submission" date="2019-03" db="EMBL/GenBank/DDBJ databases">
        <title>Genomic Encyclopedia of Type Strains, Phase IV (KMG-IV): sequencing the most valuable type-strain genomes for metagenomic binning, comparative biology and taxonomic classification.</title>
        <authorList>
            <person name="Goeker M."/>
        </authorList>
    </citation>
    <scope>NUCLEOTIDE SEQUENCE [LARGE SCALE GENOMIC DNA]</scope>
    <source>
        <strain evidence="10 12">DSM 20580</strain>
    </source>
</reference>
<evidence type="ECO:0000256" key="5">
    <source>
        <dbReference type="ARBA" id="ARBA00023002"/>
    </source>
</evidence>
<dbReference type="InterPro" id="IPR016162">
    <property type="entry name" value="Ald_DH_N"/>
</dbReference>
<keyword evidence="2 7" id="KW-0028">Amino-acid biosynthesis</keyword>
<dbReference type="InterPro" id="IPR015590">
    <property type="entry name" value="Aldehyde_DH_dom"/>
</dbReference>
<gene>
    <name evidence="9" type="primary">proA_2</name>
    <name evidence="7" type="synonym">proA</name>
    <name evidence="10" type="ORF">DFR61_10652</name>
    <name evidence="9" type="ORF">NCTC10597_01566</name>
</gene>
<dbReference type="GO" id="GO:0005737">
    <property type="term" value="C:cytoplasm"/>
    <property type="evidence" value="ECO:0007669"/>
    <property type="project" value="UniProtKB-SubCell"/>
</dbReference>
<dbReference type="GO" id="GO:0050661">
    <property type="term" value="F:NADP binding"/>
    <property type="evidence" value="ECO:0007669"/>
    <property type="project" value="InterPro"/>
</dbReference>
<evidence type="ECO:0000256" key="1">
    <source>
        <dbReference type="ARBA" id="ARBA00004985"/>
    </source>
</evidence>
<dbReference type="Pfam" id="PF00171">
    <property type="entry name" value="Aldedh"/>
    <property type="match status" value="1"/>
</dbReference>
<dbReference type="PANTHER" id="PTHR11063:SF8">
    <property type="entry name" value="DELTA-1-PYRROLINE-5-CARBOXYLATE SYNTHASE"/>
    <property type="match status" value="1"/>
</dbReference>
<proteinExistence type="inferred from homology"/>
<evidence type="ECO:0000256" key="6">
    <source>
        <dbReference type="ARBA" id="ARBA00049024"/>
    </source>
</evidence>
<evidence type="ECO:0000313" key="12">
    <source>
        <dbReference type="Proteomes" id="UP000294641"/>
    </source>
</evidence>
<keyword evidence="5 7" id="KW-0560">Oxidoreductase</keyword>
<comment type="function">
    <text evidence="7">Catalyzes the NADPH-dependent reduction of L-glutamate 5-phosphate into L-glutamate 5-semialdehyde and phosphate. The product spontaneously undergoes cyclization to form 1-pyrroline-5-carboxylate.</text>
</comment>
<accession>A0A8B4QB05</accession>
<dbReference type="FunFam" id="3.40.309.10:FF:000006">
    <property type="entry name" value="Gamma-glutamyl phosphate reductase"/>
    <property type="match status" value="1"/>
</dbReference>
<reference evidence="9 11" key="1">
    <citation type="submission" date="2018-06" db="EMBL/GenBank/DDBJ databases">
        <authorList>
            <consortium name="Pathogen Informatics"/>
            <person name="Doyle S."/>
        </authorList>
    </citation>
    <scope>NUCLEOTIDE SEQUENCE [LARGE SCALE GENOMIC DNA]</scope>
    <source>
        <strain evidence="9 11">NCTC10597</strain>
    </source>
</reference>
<keyword evidence="12" id="KW-1185">Reference proteome</keyword>
<dbReference type="EMBL" id="SNZG01000006">
    <property type="protein sequence ID" value="TDR41359.1"/>
    <property type="molecule type" value="Genomic_DNA"/>
</dbReference>
<dbReference type="OrthoDB" id="9809970at2"/>
<dbReference type="HAMAP" id="MF_00412">
    <property type="entry name" value="ProA"/>
    <property type="match status" value="1"/>
</dbReference>